<dbReference type="PANTHER" id="PTHR30619:SF1">
    <property type="entry name" value="RECOMBINATION PROTEIN 2"/>
    <property type="match status" value="1"/>
</dbReference>
<feature type="domain" description="ComEC/Rec2-related protein" evidence="6">
    <location>
        <begin position="213"/>
        <end position="482"/>
    </location>
</feature>
<evidence type="ECO:0000256" key="1">
    <source>
        <dbReference type="ARBA" id="ARBA00004651"/>
    </source>
</evidence>
<keyword evidence="2" id="KW-1003">Cell membrane</keyword>
<comment type="subcellular location">
    <subcellularLocation>
        <location evidence="1">Cell membrane</location>
        <topology evidence="1">Multi-pass membrane protein</topology>
    </subcellularLocation>
</comment>
<sequence length="494" mass="50994">MRDLRLVVPAAAVWSTTIVGLLAPSAIRTVVIVCVAAGVGVSGAVGLRLLSWRSVGIAVLVLGMAATAGIALSFRVAVIHQFPLHDDRGKVTVTVRVVDDPVPLRPAASGRSRVRVDVVAIGERAVRAAGAHLVGSTSEWAQLVPGQRVRVLVRVRPPPDHTMLVASLTAVGTPTLVGAPPAHQRVAAHIRDRLRTVSARALGSPESGLLPGLVLGDISGLDDNVREDFRDAGLAHLTAVSGSNFAIVCGAVLALLALLGCPRRYLPILGLAVIVGFVILVRPSPSVLRAALMGAVGLFAMFSRRKAQALPSLGTAVIVGLLWWPELALAPGFALSVAATAGIVLWGPAIRDWLWDYRIPTGLAEVLAMAIAAQLVTAPIIALISGRFSIVAIVANILVVPVVAAISIVGTAAALVGSIGGPGGFCWIIAELLARILGPALWWMVTCAGVLGGWAWASIPVPDGVPGALLAAAATIVLAMGLRRRARIGTSARR</sequence>
<dbReference type="InterPro" id="IPR004477">
    <property type="entry name" value="ComEC_N"/>
</dbReference>
<name>A0A857L8S9_9ACTN</name>
<gene>
    <name evidence="7" type="ORF">GII30_15420</name>
</gene>
<evidence type="ECO:0000256" key="5">
    <source>
        <dbReference type="ARBA" id="ARBA00023136"/>
    </source>
</evidence>
<dbReference type="InterPro" id="IPR052159">
    <property type="entry name" value="Competence_DNA_uptake"/>
</dbReference>
<dbReference type="GO" id="GO:0005886">
    <property type="term" value="C:plasma membrane"/>
    <property type="evidence" value="ECO:0007669"/>
    <property type="project" value="UniProtKB-SubCell"/>
</dbReference>
<dbReference type="AlphaFoldDB" id="A0A857L8S9"/>
<dbReference type="PANTHER" id="PTHR30619">
    <property type="entry name" value="DNA INTERNALIZATION/COMPETENCE PROTEIN COMEC/REC2"/>
    <property type="match status" value="1"/>
</dbReference>
<keyword evidence="3" id="KW-0812">Transmembrane</keyword>
<dbReference type="NCBIfam" id="TIGR00360">
    <property type="entry name" value="ComEC_N-term"/>
    <property type="match status" value="1"/>
</dbReference>
<evidence type="ECO:0000256" key="2">
    <source>
        <dbReference type="ARBA" id="ARBA00022475"/>
    </source>
</evidence>
<keyword evidence="5" id="KW-0472">Membrane</keyword>
<proteinExistence type="predicted"/>
<evidence type="ECO:0000256" key="4">
    <source>
        <dbReference type="ARBA" id="ARBA00022989"/>
    </source>
</evidence>
<dbReference type="Pfam" id="PF03772">
    <property type="entry name" value="Competence"/>
    <property type="match status" value="1"/>
</dbReference>
<organism evidence="7">
    <name type="scientific">Gordonia amarae</name>
    <dbReference type="NCBI Taxonomy" id="36821"/>
    <lineage>
        <taxon>Bacteria</taxon>
        <taxon>Bacillati</taxon>
        <taxon>Actinomycetota</taxon>
        <taxon>Actinomycetes</taxon>
        <taxon>Mycobacteriales</taxon>
        <taxon>Gordoniaceae</taxon>
        <taxon>Gordonia</taxon>
    </lineage>
</organism>
<evidence type="ECO:0000313" key="7">
    <source>
        <dbReference type="EMBL" id="QHN42075.1"/>
    </source>
</evidence>
<dbReference type="EMBL" id="CP045810">
    <property type="protein sequence ID" value="QHN42075.1"/>
    <property type="molecule type" value="Genomic_DNA"/>
</dbReference>
<evidence type="ECO:0000256" key="3">
    <source>
        <dbReference type="ARBA" id="ARBA00022692"/>
    </source>
</evidence>
<protein>
    <submittedName>
        <fullName evidence="7">Competence protein ComEC</fullName>
    </submittedName>
</protein>
<evidence type="ECO:0000259" key="6">
    <source>
        <dbReference type="Pfam" id="PF03772"/>
    </source>
</evidence>
<keyword evidence="4" id="KW-1133">Transmembrane helix</keyword>
<accession>A0A857L8S9</accession>
<reference evidence="7" key="1">
    <citation type="journal article" date="2021" name="Nat. Microbiol.">
        <title>Cocultivation of an ultrasmall environmental parasitic bacterium with lytic ability against bacteria associated with wastewater foams.</title>
        <authorList>
            <person name="Batinovic S."/>
            <person name="Rose J.J.A."/>
            <person name="Ratcliffe J."/>
            <person name="Seviour R.J."/>
            <person name="Petrovski S."/>
        </authorList>
    </citation>
    <scope>NUCLEOTIDE SEQUENCE</scope>
    <source>
        <strain evidence="7">CON44</strain>
    </source>
</reference>